<organism evidence="2 3">
    <name type="scientific">Dacryopinax primogenitus (strain DJM 731)</name>
    <name type="common">Brown rot fungus</name>
    <dbReference type="NCBI Taxonomy" id="1858805"/>
    <lineage>
        <taxon>Eukaryota</taxon>
        <taxon>Fungi</taxon>
        <taxon>Dikarya</taxon>
        <taxon>Basidiomycota</taxon>
        <taxon>Agaricomycotina</taxon>
        <taxon>Dacrymycetes</taxon>
        <taxon>Dacrymycetales</taxon>
        <taxon>Dacrymycetaceae</taxon>
        <taxon>Dacryopinax</taxon>
    </lineage>
</organism>
<dbReference type="EMBL" id="JH795856">
    <property type="protein sequence ID" value="EJU05911.1"/>
    <property type="molecule type" value="Genomic_DNA"/>
</dbReference>
<evidence type="ECO:0000313" key="2">
    <source>
        <dbReference type="EMBL" id="EJU05911.1"/>
    </source>
</evidence>
<dbReference type="Proteomes" id="UP000030653">
    <property type="component" value="Unassembled WGS sequence"/>
</dbReference>
<name>M5G6N3_DACPD</name>
<evidence type="ECO:0000313" key="3">
    <source>
        <dbReference type="Proteomes" id="UP000030653"/>
    </source>
</evidence>
<dbReference type="RefSeq" id="XP_040632805.1">
    <property type="nucleotide sequence ID" value="XM_040771853.1"/>
</dbReference>
<feature type="region of interest" description="Disordered" evidence="1">
    <location>
        <begin position="1"/>
        <end position="33"/>
    </location>
</feature>
<accession>M5G6N3</accession>
<evidence type="ECO:0000256" key="1">
    <source>
        <dbReference type="SAM" id="MobiDB-lite"/>
    </source>
</evidence>
<protein>
    <submittedName>
        <fullName evidence="2">Uncharacterized protein</fullName>
    </submittedName>
</protein>
<keyword evidence="3" id="KW-1185">Reference proteome</keyword>
<gene>
    <name evidence="2" type="ORF">DACRYDRAFT_20235</name>
</gene>
<reference evidence="2 3" key="1">
    <citation type="journal article" date="2012" name="Science">
        <title>The Paleozoic origin of enzymatic lignin decomposition reconstructed from 31 fungal genomes.</title>
        <authorList>
            <person name="Floudas D."/>
            <person name="Binder M."/>
            <person name="Riley R."/>
            <person name="Barry K."/>
            <person name="Blanchette R.A."/>
            <person name="Henrissat B."/>
            <person name="Martinez A.T."/>
            <person name="Otillar R."/>
            <person name="Spatafora J.W."/>
            <person name="Yadav J.S."/>
            <person name="Aerts A."/>
            <person name="Benoit I."/>
            <person name="Boyd A."/>
            <person name="Carlson A."/>
            <person name="Copeland A."/>
            <person name="Coutinho P.M."/>
            <person name="de Vries R.P."/>
            <person name="Ferreira P."/>
            <person name="Findley K."/>
            <person name="Foster B."/>
            <person name="Gaskell J."/>
            <person name="Glotzer D."/>
            <person name="Gorecki P."/>
            <person name="Heitman J."/>
            <person name="Hesse C."/>
            <person name="Hori C."/>
            <person name="Igarashi K."/>
            <person name="Jurgens J.A."/>
            <person name="Kallen N."/>
            <person name="Kersten P."/>
            <person name="Kohler A."/>
            <person name="Kuees U."/>
            <person name="Kumar T.K.A."/>
            <person name="Kuo A."/>
            <person name="LaButti K."/>
            <person name="Larrondo L.F."/>
            <person name="Lindquist E."/>
            <person name="Ling A."/>
            <person name="Lombard V."/>
            <person name="Lucas S."/>
            <person name="Lundell T."/>
            <person name="Martin R."/>
            <person name="McLaughlin D.J."/>
            <person name="Morgenstern I."/>
            <person name="Morin E."/>
            <person name="Murat C."/>
            <person name="Nagy L.G."/>
            <person name="Nolan M."/>
            <person name="Ohm R.A."/>
            <person name="Patyshakuliyeva A."/>
            <person name="Rokas A."/>
            <person name="Ruiz-Duenas F.J."/>
            <person name="Sabat G."/>
            <person name="Salamov A."/>
            <person name="Samejima M."/>
            <person name="Schmutz J."/>
            <person name="Slot J.C."/>
            <person name="St John F."/>
            <person name="Stenlid J."/>
            <person name="Sun H."/>
            <person name="Sun S."/>
            <person name="Syed K."/>
            <person name="Tsang A."/>
            <person name="Wiebenga A."/>
            <person name="Young D."/>
            <person name="Pisabarro A."/>
            <person name="Eastwood D.C."/>
            <person name="Martin F."/>
            <person name="Cullen D."/>
            <person name="Grigoriev I.V."/>
            <person name="Hibbett D.S."/>
        </authorList>
    </citation>
    <scope>NUCLEOTIDE SEQUENCE [LARGE SCALE GENOMIC DNA]</scope>
    <source>
        <strain evidence="2 3">DJM-731 SS1</strain>
    </source>
</reference>
<dbReference type="AlphaFoldDB" id="M5G6N3"/>
<dbReference type="HOGENOM" id="CLU_2120989_0_0_1"/>
<proteinExistence type="predicted"/>
<sequence>MPQTDQSDVAQVDHNVPRNISRSPPRLEMDRDARQRLRARPWYIRSLSIYAPSTGTRHSVSRAGRVTLIECGLSADGTRARSHLGERCPSYYATFATCCSSSLVGCGRTGMRTS</sequence>
<dbReference type="GeneID" id="63686915"/>